<proteinExistence type="predicted"/>
<evidence type="ECO:0000256" key="2">
    <source>
        <dbReference type="SAM" id="Phobius"/>
    </source>
</evidence>
<evidence type="ECO:0000256" key="1">
    <source>
        <dbReference type="SAM" id="MobiDB-lite"/>
    </source>
</evidence>
<feature type="region of interest" description="Disordered" evidence="1">
    <location>
        <begin position="216"/>
        <end position="243"/>
    </location>
</feature>
<evidence type="ECO:0000256" key="3">
    <source>
        <dbReference type="SAM" id="SignalP"/>
    </source>
</evidence>
<keyword evidence="3" id="KW-0732">Signal</keyword>
<feature type="region of interest" description="Disordered" evidence="1">
    <location>
        <begin position="371"/>
        <end position="425"/>
    </location>
</feature>
<feature type="chain" id="PRO_5042099446" description="LPXTG-domain-containing protein" evidence="3">
    <location>
        <begin position="25"/>
        <end position="425"/>
    </location>
</feature>
<feature type="compositionally biased region" description="Low complexity" evidence="1">
    <location>
        <begin position="223"/>
        <end position="237"/>
    </location>
</feature>
<name>A0AAD9HD79_9PEZI</name>
<evidence type="ECO:0000313" key="5">
    <source>
        <dbReference type="Proteomes" id="UP001232148"/>
    </source>
</evidence>
<keyword evidence="2" id="KW-0812">Transmembrane</keyword>
<keyword evidence="2" id="KW-0472">Membrane</keyword>
<dbReference type="AlphaFoldDB" id="A0AAD9HD79"/>
<feature type="signal peptide" evidence="3">
    <location>
        <begin position="1"/>
        <end position="24"/>
    </location>
</feature>
<feature type="transmembrane region" description="Helical" evidence="2">
    <location>
        <begin position="178"/>
        <end position="196"/>
    </location>
</feature>
<evidence type="ECO:0008006" key="6">
    <source>
        <dbReference type="Google" id="ProtNLM"/>
    </source>
</evidence>
<gene>
    <name evidence="4" type="ORF">LX32DRAFT_675197</name>
</gene>
<dbReference type="Proteomes" id="UP001232148">
    <property type="component" value="Unassembled WGS sequence"/>
</dbReference>
<protein>
    <recommendedName>
        <fullName evidence="6">LPXTG-domain-containing protein</fullName>
    </recommendedName>
</protein>
<keyword evidence="5" id="KW-1185">Reference proteome</keyword>
<accession>A0AAD9HD79</accession>
<feature type="region of interest" description="Disordered" evidence="1">
    <location>
        <begin position="290"/>
        <end position="320"/>
    </location>
</feature>
<evidence type="ECO:0000313" key="4">
    <source>
        <dbReference type="EMBL" id="KAK2025774.1"/>
    </source>
</evidence>
<sequence length="425" mass="43317">MRSESASAFGLLAGMLVAAGPAAARPDAYARSQQIRRQNARECSEELEDILDNAPTTSMPWGATACDYTSTLSGAELSATYASFRSRMSSWYADDLDDITKLEASCTQYASVLSRIRYCYVTGPVPTAAAATPTPSGMVTTTTTTTTTSTGAGGTATATVTTTATPDGGRGIDDGTKAGIAIGIVLAVLLLVFMGYKMLMKHRARRLDAAAAAADGNAGPEMGASGASGATAAAAKSGSRDPAVHAYKSELDGEPRPVPELDPSSLSELDPAAAVAVPRTTGVHRHLAELDDDDAAAQRQRQQEISELPADNYDPTLDGGPPPPAYYVSPMTHELGARGGGGGGGLCCPAVSPMTDSGARDTLCSVVSPVSPGPGTALSRRGLGISTVSGGDAPPPSADGDAGAVTDRDETVRQGFGRGWMPKEG</sequence>
<organism evidence="4 5">
    <name type="scientific">Colletotrichum zoysiae</name>
    <dbReference type="NCBI Taxonomy" id="1216348"/>
    <lineage>
        <taxon>Eukaryota</taxon>
        <taxon>Fungi</taxon>
        <taxon>Dikarya</taxon>
        <taxon>Ascomycota</taxon>
        <taxon>Pezizomycotina</taxon>
        <taxon>Sordariomycetes</taxon>
        <taxon>Hypocreomycetidae</taxon>
        <taxon>Glomerellales</taxon>
        <taxon>Glomerellaceae</taxon>
        <taxon>Colletotrichum</taxon>
        <taxon>Colletotrichum graminicola species complex</taxon>
    </lineage>
</organism>
<dbReference type="EMBL" id="MU842930">
    <property type="protein sequence ID" value="KAK2025774.1"/>
    <property type="molecule type" value="Genomic_DNA"/>
</dbReference>
<keyword evidence="2" id="KW-1133">Transmembrane helix</keyword>
<feature type="region of interest" description="Disordered" evidence="1">
    <location>
        <begin position="133"/>
        <end position="157"/>
    </location>
</feature>
<reference evidence="4" key="1">
    <citation type="submission" date="2021-06" db="EMBL/GenBank/DDBJ databases">
        <title>Comparative genomics, transcriptomics and evolutionary studies reveal genomic signatures of adaptation to plant cell wall in hemibiotrophic fungi.</title>
        <authorList>
            <consortium name="DOE Joint Genome Institute"/>
            <person name="Baroncelli R."/>
            <person name="Diaz J.F."/>
            <person name="Benocci T."/>
            <person name="Peng M."/>
            <person name="Battaglia E."/>
            <person name="Haridas S."/>
            <person name="Andreopoulos W."/>
            <person name="Labutti K."/>
            <person name="Pangilinan J."/>
            <person name="Floch G.L."/>
            <person name="Makela M.R."/>
            <person name="Henrissat B."/>
            <person name="Grigoriev I.V."/>
            <person name="Crouch J.A."/>
            <person name="De Vries R.P."/>
            <person name="Sukno S.A."/>
            <person name="Thon M.R."/>
        </authorList>
    </citation>
    <scope>NUCLEOTIDE SEQUENCE</scope>
    <source>
        <strain evidence="4">MAFF235873</strain>
    </source>
</reference>
<comment type="caution">
    <text evidence="4">The sequence shown here is derived from an EMBL/GenBank/DDBJ whole genome shotgun (WGS) entry which is preliminary data.</text>
</comment>